<evidence type="ECO:0008006" key="2">
    <source>
        <dbReference type="Google" id="ProtNLM"/>
    </source>
</evidence>
<reference evidence="1" key="2">
    <citation type="journal article" date="2024" name="Plant">
        <title>Genomic evolution and insights into agronomic trait innovations of Sesamum species.</title>
        <authorList>
            <person name="Miao H."/>
            <person name="Wang L."/>
            <person name="Qu L."/>
            <person name="Liu H."/>
            <person name="Sun Y."/>
            <person name="Le M."/>
            <person name="Wang Q."/>
            <person name="Wei S."/>
            <person name="Zheng Y."/>
            <person name="Lin W."/>
            <person name="Duan Y."/>
            <person name="Cao H."/>
            <person name="Xiong S."/>
            <person name="Wang X."/>
            <person name="Wei L."/>
            <person name="Li C."/>
            <person name="Ma Q."/>
            <person name="Ju M."/>
            <person name="Zhao R."/>
            <person name="Li G."/>
            <person name="Mu C."/>
            <person name="Tian Q."/>
            <person name="Mei H."/>
            <person name="Zhang T."/>
            <person name="Gao T."/>
            <person name="Zhang H."/>
        </authorList>
    </citation>
    <scope>NUCLEOTIDE SEQUENCE</scope>
    <source>
        <strain evidence="1">KEN8</strain>
    </source>
</reference>
<dbReference type="PANTHER" id="PTHR34072">
    <property type="entry name" value="ENZYMATIC POLYPROTEIN-RELATED"/>
    <property type="match status" value="1"/>
</dbReference>
<dbReference type="AlphaFoldDB" id="A0AAW2NFV0"/>
<sequence length="99" mass="11434">MKEILKLLDAGACLLGYVIPRYVSTMHVLQHLLSKKKSKPRLIRGILLLQEFDLTIKHRKGSENLVADHLSRLIREEDDTPIYDSFSSKRLFKMQGMVP</sequence>
<reference evidence="1" key="1">
    <citation type="submission" date="2020-06" db="EMBL/GenBank/DDBJ databases">
        <authorList>
            <person name="Li T."/>
            <person name="Hu X."/>
            <person name="Zhang T."/>
            <person name="Song X."/>
            <person name="Zhang H."/>
            <person name="Dai N."/>
            <person name="Sheng W."/>
            <person name="Hou X."/>
            <person name="Wei L."/>
        </authorList>
    </citation>
    <scope>NUCLEOTIDE SEQUENCE</scope>
    <source>
        <strain evidence="1">KEN8</strain>
        <tissue evidence="1">Leaf</tissue>
    </source>
</reference>
<name>A0AAW2NFV0_9LAMI</name>
<proteinExistence type="predicted"/>
<protein>
    <recommendedName>
        <fullName evidence="2">Reverse transcriptase RNase H-like domain-containing protein</fullName>
    </recommendedName>
</protein>
<feature type="non-terminal residue" evidence="1">
    <location>
        <position position="99"/>
    </location>
</feature>
<organism evidence="1">
    <name type="scientific">Sesamum calycinum</name>
    <dbReference type="NCBI Taxonomy" id="2727403"/>
    <lineage>
        <taxon>Eukaryota</taxon>
        <taxon>Viridiplantae</taxon>
        <taxon>Streptophyta</taxon>
        <taxon>Embryophyta</taxon>
        <taxon>Tracheophyta</taxon>
        <taxon>Spermatophyta</taxon>
        <taxon>Magnoliopsida</taxon>
        <taxon>eudicotyledons</taxon>
        <taxon>Gunneridae</taxon>
        <taxon>Pentapetalae</taxon>
        <taxon>asterids</taxon>
        <taxon>lamiids</taxon>
        <taxon>Lamiales</taxon>
        <taxon>Pedaliaceae</taxon>
        <taxon>Sesamum</taxon>
    </lineage>
</organism>
<gene>
    <name evidence="1" type="ORF">Scaly_1934600</name>
</gene>
<dbReference type="PANTHER" id="PTHR34072:SF57">
    <property type="entry name" value="RNA-DIRECTED DNA POLYMERASE"/>
    <property type="match status" value="1"/>
</dbReference>
<comment type="caution">
    <text evidence="1">The sequence shown here is derived from an EMBL/GenBank/DDBJ whole genome shotgun (WGS) entry which is preliminary data.</text>
</comment>
<dbReference type="EMBL" id="JACGWM010000011">
    <property type="protein sequence ID" value="KAL0342720.1"/>
    <property type="molecule type" value="Genomic_DNA"/>
</dbReference>
<evidence type="ECO:0000313" key="1">
    <source>
        <dbReference type="EMBL" id="KAL0342720.1"/>
    </source>
</evidence>
<accession>A0AAW2NFV0</accession>